<dbReference type="EMBL" id="AMQN01006543">
    <property type="status" value="NOT_ANNOTATED_CDS"/>
    <property type="molecule type" value="Genomic_DNA"/>
</dbReference>
<dbReference type="InterPro" id="IPR029058">
    <property type="entry name" value="AB_hydrolase_fold"/>
</dbReference>
<evidence type="ECO:0000256" key="1">
    <source>
        <dbReference type="ARBA" id="ARBA00022801"/>
    </source>
</evidence>
<keyword evidence="2" id="KW-0812">Transmembrane</keyword>
<proteinExistence type="predicted"/>
<accession>R7URC6</accession>
<protein>
    <recommendedName>
        <fullName evidence="3">Alpha/beta hydrolase fold-3 domain-containing protein</fullName>
    </recommendedName>
</protein>
<feature type="transmembrane region" description="Helical" evidence="2">
    <location>
        <begin position="12"/>
        <end position="32"/>
    </location>
</feature>
<dbReference type="Pfam" id="PF07859">
    <property type="entry name" value="Abhydrolase_3"/>
    <property type="match status" value="1"/>
</dbReference>
<name>R7URC6_CAPTE</name>
<organism evidence="4">
    <name type="scientific">Capitella teleta</name>
    <name type="common">Polychaete worm</name>
    <dbReference type="NCBI Taxonomy" id="283909"/>
    <lineage>
        <taxon>Eukaryota</taxon>
        <taxon>Metazoa</taxon>
        <taxon>Spiralia</taxon>
        <taxon>Lophotrochozoa</taxon>
        <taxon>Annelida</taxon>
        <taxon>Polychaeta</taxon>
        <taxon>Sedentaria</taxon>
        <taxon>Scolecida</taxon>
        <taxon>Capitellidae</taxon>
        <taxon>Capitella</taxon>
    </lineage>
</organism>
<feature type="domain" description="Alpha/beta hydrolase fold-3" evidence="3">
    <location>
        <begin position="75"/>
        <end position="217"/>
    </location>
</feature>
<dbReference type="EnsemblMetazoa" id="CapteT224701">
    <property type="protein sequence ID" value="CapteP224701"/>
    <property type="gene ID" value="CapteG224701"/>
</dbReference>
<evidence type="ECO:0000313" key="6">
    <source>
        <dbReference type="Proteomes" id="UP000014760"/>
    </source>
</evidence>
<reference evidence="5" key="3">
    <citation type="submission" date="2015-06" db="UniProtKB">
        <authorList>
            <consortium name="EnsemblMetazoa"/>
        </authorList>
    </citation>
    <scope>IDENTIFICATION</scope>
</reference>
<gene>
    <name evidence="4" type="ORF">CAPTEDRAFT_224701</name>
</gene>
<evidence type="ECO:0000313" key="4">
    <source>
        <dbReference type="EMBL" id="ELU09059.1"/>
    </source>
</evidence>
<keyword evidence="2" id="KW-0472">Membrane</keyword>
<dbReference type="InterPro" id="IPR050300">
    <property type="entry name" value="GDXG_lipolytic_enzyme"/>
</dbReference>
<dbReference type="HOGENOM" id="CLU_1112208_0_0_1"/>
<dbReference type="PANTHER" id="PTHR48081:SF33">
    <property type="entry name" value="KYNURENINE FORMAMIDASE"/>
    <property type="match status" value="1"/>
</dbReference>
<evidence type="ECO:0000313" key="5">
    <source>
        <dbReference type="EnsemblMetazoa" id="CapteP224701"/>
    </source>
</evidence>
<evidence type="ECO:0000256" key="2">
    <source>
        <dbReference type="SAM" id="Phobius"/>
    </source>
</evidence>
<dbReference type="Gene3D" id="3.40.50.1820">
    <property type="entry name" value="alpha/beta hydrolase"/>
    <property type="match status" value="1"/>
</dbReference>
<dbReference type="EMBL" id="KB298595">
    <property type="protein sequence ID" value="ELU09059.1"/>
    <property type="molecule type" value="Genomic_DNA"/>
</dbReference>
<keyword evidence="6" id="KW-1185">Reference proteome</keyword>
<keyword evidence="1" id="KW-0378">Hydrolase</keyword>
<dbReference type="SUPFAM" id="SSF53474">
    <property type="entry name" value="alpha/beta-Hydrolases"/>
    <property type="match status" value="1"/>
</dbReference>
<keyword evidence="2" id="KW-1133">Transmembrane helix</keyword>
<dbReference type="InterPro" id="IPR013094">
    <property type="entry name" value="AB_hydrolase_3"/>
</dbReference>
<reference evidence="6" key="1">
    <citation type="submission" date="2012-12" db="EMBL/GenBank/DDBJ databases">
        <authorList>
            <person name="Hellsten U."/>
            <person name="Grimwood J."/>
            <person name="Chapman J.A."/>
            <person name="Shapiro H."/>
            <person name="Aerts A."/>
            <person name="Otillar R.P."/>
            <person name="Terry A.Y."/>
            <person name="Boore J.L."/>
            <person name="Simakov O."/>
            <person name="Marletaz F."/>
            <person name="Cho S.-J."/>
            <person name="Edsinger-Gonzales E."/>
            <person name="Havlak P."/>
            <person name="Kuo D.-H."/>
            <person name="Larsson T."/>
            <person name="Lv J."/>
            <person name="Arendt D."/>
            <person name="Savage R."/>
            <person name="Osoegawa K."/>
            <person name="de Jong P."/>
            <person name="Lindberg D.R."/>
            <person name="Seaver E.C."/>
            <person name="Weisblat D.A."/>
            <person name="Putnam N.H."/>
            <person name="Grigoriev I.V."/>
            <person name="Rokhsar D.S."/>
        </authorList>
    </citation>
    <scope>NUCLEOTIDE SEQUENCE</scope>
    <source>
        <strain evidence="6">I ESC-2004</strain>
    </source>
</reference>
<evidence type="ECO:0000259" key="3">
    <source>
        <dbReference type="Pfam" id="PF07859"/>
    </source>
</evidence>
<dbReference type="OrthoDB" id="433474at2759"/>
<dbReference type="Proteomes" id="UP000014760">
    <property type="component" value="Unassembled WGS sequence"/>
</dbReference>
<dbReference type="AlphaFoldDB" id="R7URC6"/>
<reference evidence="4 6" key="2">
    <citation type="journal article" date="2013" name="Nature">
        <title>Insights into bilaterian evolution from three spiralian genomes.</title>
        <authorList>
            <person name="Simakov O."/>
            <person name="Marletaz F."/>
            <person name="Cho S.J."/>
            <person name="Edsinger-Gonzales E."/>
            <person name="Havlak P."/>
            <person name="Hellsten U."/>
            <person name="Kuo D.H."/>
            <person name="Larsson T."/>
            <person name="Lv J."/>
            <person name="Arendt D."/>
            <person name="Savage R."/>
            <person name="Osoegawa K."/>
            <person name="de Jong P."/>
            <person name="Grimwood J."/>
            <person name="Chapman J.A."/>
            <person name="Shapiro H."/>
            <person name="Aerts A."/>
            <person name="Otillar R.P."/>
            <person name="Terry A.Y."/>
            <person name="Boore J.L."/>
            <person name="Grigoriev I.V."/>
            <person name="Lindberg D.R."/>
            <person name="Seaver E.C."/>
            <person name="Weisblat D.A."/>
            <person name="Putnam N.H."/>
            <person name="Rokhsar D.S."/>
        </authorList>
    </citation>
    <scope>NUCLEOTIDE SEQUENCE</scope>
    <source>
        <strain evidence="4 6">I ESC-2004</strain>
    </source>
</reference>
<dbReference type="GO" id="GO:0004061">
    <property type="term" value="F:arylformamidase activity"/>
    <property type="evidence" value="ECO:0007669"/>
    <property type="project" value="TreeGrafter"/>
</dbReference>
<dbReference type="PANTHER" id="PTHR48081">
    <property type="entry name" value="AB HYDROLASE SUPERFAMILY PROTEIN C4A8.06C"/>
    <property type="match status" value="1"/>
</dbReference>
<sequence>MVLMAQRYRLCGLHLLVIITVFFIWICSTYHMGYGKNVMQYNAFGSTLVMQGFLLWRKLSSVNNVYWQNQIQVIEESIQWLQREGSTSGWFSSKDYFLMGHSAGAHLASTVALRWPSESKHQLKGVITLSGVYDVTSLGFLGNQMYIIPAFGADTKHLTEASPMSVLETHTGALPKFLVINARLDLPGLQKQADRFVTRLRAKGVKCHQSIWGWCDHTTILLKFKTRGKKDNLVEVIRDFILNNNELFMS</sequence>